<name>A0ACB0ETF5_RANTA</name>
<dbReference type="EMBL" id="OX596110">
    <property type="protein sequence ID" value="CAI9703931.1"/>
    <property type="molecule type" value="Genomic_DNA"/>
</dbReference>
<reference evidence="1" key="1">
    <citation type="submission" date="2023-05" db="EMBL/GenBank/DDBJ databases">
        <authorList>
            <consortium name="ELIXIR-Norway"/>
        </authorList>
    </citation>
    <scope>NUCLEOTIDE SEQUENCE</scope>
</reference>
<organism evidence="1 2">
    <name type="scientific">Rangifer tarandus platyrhynchus</name>
    <name type="common">Svalbard reindeer</name>
    <dbReference type="NCBI Taxonomy" id="3082113"/>
    <lineage>
        <taxon>Eukaryota</taxon>
        <taxon>Metazoa</taxon>
        <taxon>Chordata</taxon>
        <taxon>Craniata</taxon>
        <taxon>Vertebrata</taxon>
        <taxon>Euteleostomi</taxon>
        <taxon>Mammalia</taxon>
        <taxon>Eutheria</taxon>
        <taxon>Laurasiatheria</taxon>
        <taxon>Artiodactyla</taxon>
        <taxon>Ruminantia</taxon>
        <taxon>Pecora</taxon>
        <taxon>Cervidae</taxon>
        <taxon>Odocoileinae</taxon>
        <taxon>Rangifer</taxon>
    </lineage>
</organism>
<sequence length="437" mass="47827">MDEVVERRASEVGASRLCARWVTPAPRGDPGSRESARGALAARGRETPGAAVPESAGTGGDVSGSATPRRGRAAPPAPRSLGRRELWAMRRSPPPLLPPLLVLLSGFGAAAPPADSLAPLPAPRNLKVHLYNAQQALSWEPVSLDSDPRPVVYQVQYKYTSSNWYDVNKEDSKVDCTNLTRTECDFTANSLSEGFPWRFNISLRVRAKLGGLVSAWATAPWFEHYRNATIGPPENIRVTPKEGSLIIKLSAPFDVPASEASFVYHVYYWEKAGGKQVTCCFRSNFITLNDLKPLRVYCFQVKAELCLTKENISRPGLLSNISCSETAADASVKLQQDILAVVTTFSVLLVVVGSCLFLVLKYRGLVKHWFHSPPSIPSQIEEYLKDPDQPILDALDKDSSPKDDAWDSVSIVTFPENEQEGCPQSADPSHQPTEGIL</sequence>
<evidence type="ECO:0000313" key="1">
    <source>
        <dbReference type="EMBL" id="CAI9703931.1"/>
    </source>
</evidence>
<dbReference type="Proteomes" id="UP001162501">
    <property type="component" value="Chromosome 26"/>
</dbReference>
<gene>
    <name evidence="1" type="ORF">MRATA1EN3_LOCUS15144</name>
</gene>
<evidence type="ECO:0000313" key="2">
    <source>
        <dbReference type="Proteomes" id="UP001162501"/>
    </source>
</evidence>
<accession>A0ACB0ETF5</accession>
<proteinExistence type="predicted"/>
<protein>
    <submittedName>
        <fullName evidence="1">Uncharacterized protein</fullName>
    </submittedName>
</protein>